<organism evidence="1 2">
    <name type="scientific">Sanghuangporus baumii</name>
    <name type="common">Phellinus baumii</name>
    <dbReference type="NCBI Taxonomy" id="108892"/>
    <lineage>
        <taxon>Eukaryota</taxon>
        <taxon>Fungi</taxon>
        <taxon>Dikarya</taxon>
        <taxon>Basidiomycota</taxon>
        <taxon>Agaricomycotina</taxon>
        <taxon>Agaricomycetes</taxon>
        <taxon>Hymenochaetales</taxon>
        <taxon>Hymenochaetaceae</taxon>
        <taxon>Sanghuangporus</taxon>
    </lineage>
</organism>
<dbReference type="EMBL" id="LNZH02000215">
    <property type="protein sequence ID" value="OCB84587.1"/>
    <property type="molecule type" value="Genomic_DNA"/>
</dbReference>
<dbReference type="PANTHER" id="PTHR11183">
    <property type="entry name" value="GLYCOGENIN SUBFAMILY MEMBER"/>
    <property type="match status" value="1"/>
</dbReference>
<dbReference type="GO" id="GO:0016757">
    <property type="term" value="F:glycosyltransferase activity"/>
    <property type="evidence" value="ECO:0007669"/>
    <property type="project" value="InterPro"/>
</dbReference>
<dbReference type="Pfam" id="PF01501">
    <property type="entry name" value="Glyco_transf_8"/>
    <property type="match status" value="1"/>
</dbReference>
<dbReference type="Proteomes" id="UP000757232">
    <property type="component" value="Unassembled WGS sequence"/>
</dbReference>
<reference evidence="1" key="1">
    <citation type="submission" date="2016-06" db="EMBL/GenBank/DDBJ databases">
        <title>Draft Genome sequence of the fungus Inonotus baumii.</title>
        <authorList>
            <person name="Zhu H."/>
            <person name="Lin W."/>
        </authorList>
    </citation>
    <scope>NUCLEOTIDE SEQUENCE</scope>
    <source>
        <strain evidence="1">821</strain>
    </source>
</reference>
<keyword evidence="2" id="KW-1185">Reference proteome</keyword>
<dbReference type="InterPro" id="IPR050587">
    <property type="entry name" value="GNT1/Glycosyltrans_8"/>
</dbReference>
<dbReference type="InterPro" id="IPR029044">
    <property type="entry name" value="Nucleotide-diphossugar_trans"/>
</dbReference>
<sequence>MSSFNSIPNPNERAVVTTLFSESYSSAAVTLGHSLGTSQISARRMLLYFPERISPRTVCCLREVGWELHPIERIPPPDGGRGVFHRFVDNYSKLQIWTLDKIGIKSVVYLDADMLVRSNFDELWSLPFEFAAVPDVYGDKRGFASTFNAGMMFLRTSSAVFADMLSKIESDGYHHNEAEQGLLNVYFAEQVVLLPYIYNANLMIKQRNPVLWHTIKNETRILHYTLLKPFIEEERQQAISGIWEPEMRLWELAWMDAFTSDLQDKC</sequence>
<gene>
    <name evidence="1" type="ORF">A7U60_g8574</name>
</gene>
<keyword evidence="1" id="KW-0808">Transferase</keyword>
<dbReference type="SUPFAM" id="SSF53448">
    <property type="entry name" value="Nucleotide-diphospho-sugar transferases"/>
    <property type="match status" value="1"/>
</dbReference>
<dbReference type="AlphaFoldDB" id="A0A9Q5MYL1"/>
<protein>
    <submittedName>
        <fullName evidence="1">Nucleotide-diphospho-sugar transferase</fullName>
    </submittedName>
</protein>
<comment type="caution">
    <text evidence="1">The sequence shown here is derived from an EMBL/GenBank/DDBJ whole genome shotgun (WGS) entry which is preliminary data.</text>
</comment>
<name>A0A9Q5MYL1_SANBA</name>
<dbReference type="InterPro" id="IPR002495">
    <property type="entry name" value="Glyco_trans_8"/>
</dbReference>
<dbReference type="Gene3D" id="3.90.550.10">
    <property type="entry name" value="Spore Coat Polysaccharide Biosynthesis Protein SpsA, Chain A"/>
    <property type="match status" value="1"/>
</dbReference>
<dbReference type="OrthoDB" id="2014201at2759"/>
<accession>A0A9Q5MYL1</accession>
<proteinExistence type="predicted"/>
<evidence type="ECO:0000313" key="2">
    <source>
        <dbReference type="Proteomes" id="UP000757232"/>
    </source>
</evidence>
<evidence type="ECO:0000313" key="1">
    <source>
        <dbReference type="EMBL" id="OCB84587.1"/>
    </source>
</evidence>